<dbReference type="SUPFAM" id="SSF49842">
    <property type="entry name" value="TNF-like"/>
    <property type="match status" value="1"/>
</dbReference>
<dbReference type="InterPro" id="IPR001073">
    <property type="entry name" value="C1q_dom"/>
</dbReference>
<evidence type="ECO:0000259" key="1">
    <source>
        <dbReference type="PROSITE" id="PS50871"/>
    </source>
</evidence>
<feature type="domain" description="C1q" evidence="1">
    <location>
        <begin position="1"/>
        <end position="95"/>
    </location>
</feature>
<dbReference type="Gene3D" id="2.60.120.40">
    <property type="match status" value="1"/>
</dbReference>
<evidence type="ECO:0000313" key="2">
    <source>
        <dbReference type="EMBL" id="KAF3852672.1"/>
    </source>
</evidence>
<dbReference type="EMBL" id="JAAKFY010000009">
    <property type="protein sequence ID" value="KAF3852672.1"/>
    <property type="molecule type" value="Genomic_DNA"/>
</dbReference>
<organism evidence="2 3">
    <name type="scientific">Dissostichus mawsoni</name>
    <name type="common">Antarctic cod</name>
    <dbReference type="NCBI Taxonomy" id="36200"/>
    <lineage>
        <taxon>Eukaryota</taxon>
        <taxon>Metazoa</taxon>
        <taxon>Chordata</taxon>
        <taxon>Craniata</taxon>
        <taxon>Vertebrata</taxon>
        <taxon>Euteleostomi</taxon>
        <taxon>Actinopterygii</taxon>
        <taxon>Neopterygii</taxon>
        <taxon>Teleostei</taxon>
        <taxon>Neoteleostei</taxon>
        <taxon>Acanthomorphata</taxon>
        <taxon>Eupercaria</taxon>
        <taxon>Perciformes</taxon>
        <taxon>Notothenioidei</taxon>
        <taxon>Nototheniidae</taxon>
        <taxon>Dissostichus</taxon>
    </lineage>
</organism>
<keyword evidence="3" id="KW-1185">Reference proteome</keyword>
<dbReference type="AlphaFoldDB" id="A0A7J5YSW6"/>
<protein>
    <recommendedName>
        <fullName evidence="1">C1q domain-containing protein</fullName>
    </recommendedName>
</protein>
<sequence>MINKHISMRGAYHFELYIGADGHPSHPSCAVLFKNRERVCRPHIHQTSLFGSSANGATLFLEVGDVVFLRLCENSRIYDCYSHYSTFSGHLLFTM</sequence>
<comment type="caution">
    <text evidence="2">The sequence shown here is derived from an EMBL/GenBank/DDBJ whole genome shotgun (WGS) entry which is preliminary data.</text>
</comment>
<evidence type="ECO:0000313" key="3">
    <source>
        <dbReference type="Proteomes" id="UP000518266"/>
    </source>
</evidence>
<dbReference type="OrthoDB" id="10070467at2759"/>
<name>A0A7J5YSW6_DISMA</name>
<dbReference type="Pfam" id="PF00386">
    <property type="entry name" value="C1q"/>
    <property type="match status" value="1"/>
</dbReference>
<dbReference type="InterPro" id="IPR008983">
    <property type="entry name" value="Tumour_necrosis_fac-like_dom"/>
</dbReference>
<proteinExistence type="predicted"/>
<accession>A0A7J5YSW6</accession>
<dbReference type="PROSITE" id="PS50871">
    <property type="entry name" value="C1Q"/>
    <property type="match status" value="1"/>
</dbReference>
<gene>
    <name evidence="2" type="ORF">F7725_006027</name>
</gene>
<dbReference type="Proteomes" id="UP000518266">
    <property type="component" value="Unassembled WGS sequence"/>
</dbReference>
<dbReference type="PRINTS" id="PR00007">
    <property type="entry name" value="COMPLEMNTC1Q"/>
</dbReference>
<reference evidence="2 3" key="1">
    <citation type="submission" date="2020-03" db="EMBL/GenBank/DDBJ databases">
        <title>Dissostichus mawsoni Genome sequencing and assembly.</title>
        <authorList>
            <person name="Park H."/>
        </authorList>
    </citation>
    <scope>NUCLEOTIDE SEQUENCE [LARGE SCALE GENOMIC DNA]</scope>
    <source>
        <strain evidence="2">DM0001</strain>
        <tissue evidence="2">Muscle</tissue>
    </source>
</reference>